<reference evidence="1 2" key="1">
    <citation type="submission" date="2019-03" db="EMBL/GenBank/DDBJ databases">
        <title>Genomic Encyclopedia of Type Strains, Phase III (KMG-III): the genomes of soil and plant-associated and newly described type strains.</title>
        <authorList>
            <person name="Whitman W."/>
        </authorList>
    </citation>
    <scope>NUCLEOTIDE SEQUENCE [LARGE SCALE GENOMIC DNA]</scope>
    <source>
        <strain evidence="1 2">CECT 8976</strain>
    </source>
</reference>
<keyword evidence="1" id="KW-0436">Ligase</keyword>
<dbReference type="OrthoDB" id="5540889at2"/>
<dbReference type="EMBL" id="SNZP01000004">
    <property type="protein sequence ID" value="TDR80635.1"/>
    <property type="molecule type" value="Genomic_DNA"/>
</dbReference>
<comment type="caution">
    <text evidence="1">The sequence shown here is derived from an EMBL/GenBank/DDBJ whole genome shotgun (WGS) entry which is preliminary data.</text>
</comment>
<evidence type="ECO:0000313" key="2">
    <source>
        <dbReference type="Proteomes" id="UP000295611"/>
    </source>
</evidence>
<dbReference type="Gene3D" id="3.90.1140.10">
    <property type="entry name" value="Cyclic phosphodiesterase"/>
    <property type="match status" value="1"/>
</dbReference>
<organism evidence="1 2">
    <name type="scientific">Paludibacterium purpuratum</name>
    <dbReference type="NCBI Taxonomy" id="1144873"/>
    <lineage>
        <taxon>Bacteria</taxon>
        <taxon>Pseudomonadati</taxon>
        <taxon>Pseudomonadota</taxon>
        <taxon>Betaproteobacteria</taxon>
        <taxon>Neisseriales</taxon>
        <taxon>Chromobacteriaceae</taxon>
        <taxon>Paludibacterium</taxon>
    </lineage>
</organism>
<dbReference type="SUPFAM" id="SSF55144">
    <property type="entry name" value="LigT-like"/>
    <property type="match status" value="1"/>
</dbReference>
<proteinExistence type="predicted"/>
<keyword evidence="2" id="KW-1185">Reference proteome</keyword>
<accession>A0A4R7B9X1</accession>
<gene>
    <name evidence="1" type="ORF">DFP86_104134</name>
</gene>
<protein>
    <submittedName>
        <fullName evidence="1">2'-5' RNA ligase</fullName>
    </submittedName>
</protein>
<dbReference type="InterPro" id="IPR009097">
    <property type="entry name" value="Cyclic_Pdiesterase"/>
</dbReference>
<dbReference type="GO" id="GO:0016874">
    <property type="term" value="F:ligase activity"/>
    <property type="evidence" value="ECO:0007669"/>
    <property type="project" value="UniProtKB-KW"/>
</dbReference>
<evidence type="ECO:0000313" key="1">
    <source>
        <dbReference type="EMBL" id="TDR80635.1"/>
    </source>
</evidence>
<dbReference type="RefSeq" id="WP_133679183.1">
    <property type="nucleotide sequence ID" value="NZ_SNZP01000004.1"/>
</dbReference>
<sequence length="229" mass="25311">MAARLLQPELQAASHTLAHEHGDFTDWHRGRPWFWLWAIDADEADVAARMAAACRHLEGTLLPGYCREPHITLSLCGFPGGDGDYAPVRLSTQLRALRRLAPTPFVLQIGALDSFLSAPFLQVHDAGRQLAAVRGCLVGYPLDHPPEDYVPHITVGLYGGRWPTGSLAERLLEFPAGGRLNLPVERLSLMRYASADIGGQLETMADYRLASGELIWRPAFKAQLAPRWL</sequence>
<name>A0A4R7B9X1_9NEIS</name>
<dbReference type="Pfam" id="PF13563">
    <property type="entry name" value="2_5_RNA_ligase2"/>
    <property type="match status" value="1"/>
</dbReference>
<dbReference type="Proteomes" id="UP000295611">
    <property type="component" value="Unassembled WGS sequence"/>
</dbReference>
<dbReference type="AlphaFoldDB" id="A0A4R7B9X1"/>